<protein>
    <submittedName>
        <fullName evidence="7">Outer membrane beta-barrel protein</fullName>
    </submittedName>
</protein>
<keyword evidence="4" id="KW-0998">Cell outer membrane</keyword>
<keyword evidence="8" id="KW-1185">Reference proteome</keyword>
<reference evidence="7 8" key="1">
    <citation type="submission" date="2019-12" db="EMBL/GenBank/DDBJ databases">
        <title>Draft genome sequences Bradyrhizobium cajani AMBPC1010, Bradyrhizobium pachyrhizi AMBPC1040 and Bradyrhizobium yuanmingense ALSPC3051, three plant growth promoting strains isolated from nodules of Cajanus cajan L. in Dominican Republic.</title>
        <authorList>
            <person name="Flores-Felix J.D."/>
            <person name="Araujo J."/>
            <person name="Diaz-Alcantara C."/>
            <person name="Gonzalez-Andres F."/>
            <person name="Velazquez E."/>
        </authorList>
    </citation>
    <scope>NUCLEOTIDE SEQUENCE [LARGE SCALE GENOMIC DNA]</scope>
    <source>
        <strain evidence="7 8">1040</strain>
    </source>
</reference>
<dbReference type="GO" id="GO:0009279">
    <property type="term" value="C:cell outer membrane"/>
    <property type="evidence" value="ECO:0007669"/>
    <property type="project" value="UniProtKB-SubCell"/>
</dbReference>
<dbReference type="Gene3D" id="2.40.160.20">
    <property type="match status" value="1"/>
</dbReference>
<evidence type="ECO:0000256" key="4">
    <source>
        <dbReference type="ARBA" id="ARBA00023237"/>
    </source>
</evidence>
<keyword evidence="3" id="KW-0472">Membrane</keyword>
<evidence type="ECO:0000259" key="6">
    <source>
        <dbReference type="Pfam" id="PF13505"/>
    </source>
</evidence>
<accession>A0A844SUE7</accession>
<dbReference type="PANTHER" id="PTHR34001">
    <property type="entry name" value="BLL7405 PROTEIN"/>
    <property type="match status" value="1"/>
</dbReference>
<comment type="similarity">
    <text evidence="5">Belongs to the Omp25/RopB family.</text>
</comment>
<proteinExistence type="inferred from homology"/>
<evidence type="ECO:0000256" key="2">
    <source>
        <dbReference type="ARBA" id="ARBA00022729"/>
    </source>
</evidence>
<organism evidence="7 8">
    <name type="scientific">Bradyrhizobium pachyrhizi</name>
    <dbReference type="NCBI Taxonomy" id="280333"/>
    <lineage>
        <taxon>Bacteria</taxon>
        <taxon>Pseudomonadati</taxon>
        <taxon>Pseudomonadota</taxon>
        <taxon>Alphaproteobacteria</taxon>
        <taxon>Hyphomicrobiales</taxon>
        <taxon>Nitrobacteraceae</taxon>
        <taxon>Bradyrhizobium</taxon>
    </lineage>
</organism>
<dbReference type="InterPro" id="IPR027385">
    <property type="entry name" value="Beta-barrel_OMP"/>
</dbReference>
<evidence type="ECO:0000313" key="7">
    <source>
        <dbReference type="EMBL" id="MVT66982.1"/>
    </source>
</evidence>
<dbReference type="InterPro" id="IPR051692">
    <property type="entry name" value="OMP-like"/>
</dbReference>
<dbReference type="SUPFAM" id="SSF56925">
    <property type="entry name" value="OMPA-like"/>
    <property type="match status" value="1"/>
</dbReference>
<dbReference type="PANTHER" id="PTHR34001:SF3">
    <property type="entry name" value="BLL7405 PROTEIN"/>
    <property type="match status" value="1"/>
</dbReference>
<name>A0A844SUE7_9BRAD</name>
<evidence type="ECO:0000256" key="5">
    <source>
        <dbReference type="ARBA" id="ARBA00038306"/>
    </source>
</evidence>
<evidence type="ECO:0000256" key="1">
    <source>
        <dbReference type="ARBA" id="ARBA00004442"/>
    </source>
</evidence>
<comment type="caution">
    <text evidence="7">The sequence shown here is derived from an EMBL/GenBank/DDBJ whole genome shotgun (WGS) entry which is preliminary data.</text>
</comment>
<gene>
    <name evidence="7" type="ORF">GPL21_17930</name>
</gene>
<feature type="domain" description="Outer membrane protein beta-barrel" evidence="6">
    <location>
        <begin position="62"/>
        <end position="273"/>
    </location>
</feature>
<dbReference type="Pfam" id="PF13505">
    <property type="entry name" value="OMP_b-brl"/>
    <property type="match status" value="1"/>
</dbReference>
<keyword evidence="2" id="KW-0732">Signal</keyword>
<dbReference type="EMBL" id="WQNF01000011">
    <property type="protein sequence ID" value="MVT66982.1"/>
    <property type="molecule type" value="Genomic_DNA"/>
</dbReference>
<sequence>MKVARPQQQDKIRNAREWIPLRQLQRFSFGKGLSGKAVPIRQPGGAAVFRTKFIAVLTATTALGVSAASAADLAARPYSKAPAYVETIYNWAGFYIGGHLGGAWTNEQWVNSANTSPFGDLSPGQGFRQRGSGFMGGGQIGYNWQANNFVFGVEGTISGLDNSGRVTNTVFGVGRDDQFSWRSNVMATIVGRAGYAIQNNLLYIKGGYAGVNNRLSIVDNLPPSTGSGSQTHWASGWTVGGGWEYGITRNWTIGVEYNYAAFERQTYQLAGTAAGTYTFDAKPRDIQWAVVRVNYKFDAPAIARY</sequence>
<evidence type="ECO:0000256" key="3">
    <source>
        <dbReference type="ARBA" id="ARBA00023136"/>
    </source>
</evidence>
<dbReference type="AlphaFoldDB" id="A0A844SUE7"/>
<dbReference type="Proteomes" id="UP000436468">
    <property type="component" value="Unassembled WGS sequence"/>
</dbReference>
<dbReference type="InterPro" id="IPR011250">
    <property type="entry name" value="OMP/PagP_B-barrel"/>
</dbReference>
<comment type="subcellular location">
    <subcellularLocation>
        <location evidence="1">Cell outer membrane</location>
    </subcellularLocation>
</comment>
<evidence type="ECO:0000313" key="8">
    <source>
        <dbReference type="Proteomes" id="UP000436468"/>
    </source>
</evidence>